<gene>
    <name evidence="1" type="primary">PmlGA01_000006500</name>
    <name evidence="1" type="ORF">PMLGA01_000006500</name>
</gene>
<proteinExistence type="predicted"/>
<reference evidence="1 2" key="1">
    <citation type="submission" date="2016-06" db="EMBL/GenBank/DDBJ databases">
        <authorList>
            <consortium name="Pathogen Informatics"/>
        </authorList>
    </citation>
    <scope>NUCLEOTIDE SEQUENCE [LARGE SCALE GENOMIC DNA]</scope>
</reference>
<accession>A0A1C3K9F8</accession>
<dbReference type="Proteomes" id="UP000219799">
    <property type="component" value="Unassembled WGS sequence"/>
</dbReference>
<dbReference type="SUPFAM" id="SSF81383">
    <property type="entry name" value="F-box domain"/>
    <property type="match status" value="1"/>
</dbReference>
<evidence type="ECO:0000313" key="2">
    <source>
        <dbReference type="Proteomes" id="UP000219799"/>
    </source>
</evidence>
<protein>
    <submittedName>
        <fullName evidence="1">Uncharacterized protein</fullName>
    </submittedName>
</protein>
<name>A0A1C3K9F8_PLAMA</name>
<dbReference type="EMBL" id="FLRK01000026">
    <property type="protein sequence ID" value="SBT70158.1"/>
    <property type="molecule type" value="Genomic_DNA"/>
</dbReference>
<organism evidence="1 2">
    <name type="scientific">Plasmodium malariae</name>
    <dbReference type="NCBI Taxonomy" id="5858"/>
    <lineage>
        <taxon>Eukaryota</taxon>
        <taxon>Sar</taxon>
        <taxon>Alveolata</taxon>
        <taxon>Apicomplexa</taxon>
        <taxon>Aconoidasida</taxon>
        <taxon>Haemosporida</taxon>
        <taxon>Plasmodiidae</taxon>
        <taxon>Plasmodium</taxon>
        <taxon>Plasmodium (Plasmodium)</taxon>
    </lineage>
</organism>
<evidence type="ECO:0000313" key="1">
    <source>
        <dbReference type="EMBL" id="SBT70158.1"/>
    </source>
</evidence>
<dbReference type="AlphaFoldDB" id="A0A1C3K9F8"/>
<dbReference type="InterPro" id="IPR036047">
    <property type="entry name" value="F-box-like_dom_sf"/>
</dbReference>
<sequence length="104" mass="12016">MNDFSSGVIKEILKFLTCKDVLTNKCLINKEFVCASNYNVLWKDLYKYEYFDDTIDRKKNDPFKVSSTCSTMRSGGTGTITRCRHTGTEYNLTCKGSRNCNVYY</sequence>